<dbReference type="InterPro" id="IPR036866">
    <property type="entry name" value="RibonucZ/Hydroxyglut_hydro"/>
</dbReference>
<dbReference type="PANTHER" id="PTHR15032:SF4">
    <property type="entry name" value="N-ACYL-PHOSPHATIDYLETHANOLAMINE-HYDROLYZING PHOSPHOLIPASE D"/>
    <property type="match status" value="1"/>
</dbReference>
<keyword evidence="3" id="KW-1185">Reference proteome</keyword>
<dbReference type="Proteomes" id="UP001168524">
    <property type="component" value="Unassembled WGS sequence"/>
</dbReference>
<feature type="domain" description="Metallo-beta-lactamase" evidence="1">
    <location>
        <begin position="95"/>
        <end position="287"/>
    </location>
</feature>
<sequence>MIYKNIEGINKPPLSSQKRNGRFWNLSPNLHKTTLWKTLQLMWRFAFNKPAGTVPNKPIPIIILTQQQLLAAPDRSLFRLGHSTVLLKLRGEFWLTDPVFSKRVSPFQWIGPKRFHLPPISIAELPPIKGVILSHNHYDHLDHDAIMQLMDKVEHFITPLGVGDTLIKWGVPADKVQQLDWWQDTHIHGLHLVATPAHHFSGRGISDSNATLWASWVIIDNDLRIFFSGDTGYFNGFKEIGEHYGPFDMTLIETGAYGQDWPDVHMHPEQTLQAHLDLKGKNLLPIHNGTFDLALHVWDDPFERIVALAEHQDVVVCTPQMGEMLNLEAPQANTRWWRE</sequence>
<dbReference type="Gene3D" id="3.60.15.10">
    <property type="entry name" value="Ribonuclease Z/Hydroxyacylglutathione hydrolase-like"/>
    <property type="match status" value="1"/>
</dbReference>
<proteinExistence type="predicted"/>
<dbReference type="InterPro" id="IPR001279">
    <property type="entry name" value="Metallo-B-lactamas"/>
</dbReference>
<organism evidence="2 3">
    <name type="scientific">Acinetobacter thutiue</name>
    <dbReference type="NCBI Taxonomy" id="2998078"/>
    <lineage>
        <taxon>Bacteria</taxon>
        <taxon>Pseudomonadati</taxon>
        <taxon>Pseudomonadota</taxon>
        <taxon>Gammaproteobacteria</taxon>
        <taxon>Moraxellales</taxon>
        <taxon>Moraxellaceae</taxon>
        <taxon>Acinetobacter</taxon>
    </lineage>
</organism>
<dbReference type="SUPFAM" id="SSF56281">
    <property type="entry name" value="Metallo-hydrolase/oxidoreductase"/>
    <property type="match status" value="1"/>
</dbReference>
<evidence type="ECO:0000259" key="1">
    <source>
        <dbReference type="Pfam" id="PF12706"/>
    </source>
</evidence>
<evidence type="ECO:0000313" key="2">
    <source>
        <dbReference type="EMBL" id="MDN0012884.1"/>
    </source>
</evidence>
<dbReference type="EMBL" id="JAUDZE010000001">
    <property type="protein sequence ID" value="MDN0012884.1"/>
    <property type="molecule type" value="Genomic_DNA"/>
</dbReference>
<dbReference type="Pfam" id="PF12706">
    <property type="entry name" value="Lactamase_B_2"/>
    <property type="match status" value="1"/>
</dbReference>
<dbReference type="RefSeq" id="WP_267980008.1">
    <property type="nucleotide sequence ID" value="NZ_JAPQKF010000001.1"/>
</dbReference>
<reference evidence="2" key="1">
    <citation type="submission" date="2023-06" db="EMBL/GenBank/DDBJ databases">
        <title>Two novel species of Acinetobacter isolated from motorbike repairing workshop in Vietnam.</title>
        <authorList>
            <person name="Le N.T.T."/>
        </authorList>
    </citation>
    <scope>NUCLEOTIDE SEQUENCE</scope>
    <source>
        <strain evidence="2">VNH17</strain>
    </source>
</reference>
<accession>A0ABT7WJL7</accession>
<gene>
    <name evidence="2" type="ORF">QTA56_01370</name>
</gene>
<name>A0ABT7WJL7_9GAMM</name>
<comment type="caution">
    <text evidence="2">The sequence shown here is derived from an EMBL/GenBank/DDBJ whole genome shotgun (WGS) entry which is preliminary data.</text>
</comment>
<evidence type="ECO:0000313" key="3">
    <source>
        <dbReference type="Proteomes" id="UP001168524"/>
    </source>
</evidence>
<dbReference type="PANTHER" id="PTHR15032">
    <property type="entry name" value="N-ACYL-PHOSPHATIDYLETHANOLAMINE-HYDROLYZING PHOSPHOLIPASE D"/>
    <property type="match status" value="1"/>
</dbReference>
<protein>
    <submittedName>
        <fullName evidence="2">MBL fold metallo-hydrolase</fullName>
    </submittedName>
</protein>